<feature type="compositionally biased region" description="Low complexity" evidence="1">
    <location>
        <begin position="307"/>
        <end position="330"/>
    </location>
</feature>
<dbReference type="InterPro" id="IPR011993">
    <property type="entry name" value="PH-like_dom_sf"/>
</dbReference>
<dbReference type="InterPro" id="IPR039712">
    <property type="entry name" value="Meu6"/>
</dbReference>
<feature type="region of interest" description="Disordered" evidence="1">
    <location>
        <begin position="220"/>
        <end position="551"/>
    </location>
</feature>
<gene>
    <name evidence="3" type="ORF">SI65_00301</name>
</gene>
<dbReference type="SMART" id="SM00233">
    <property type="entry name" value="PH"/>
    <property type="match status" value="1"/>
</dbReference>
<dbReference type="SUPFAM" id="SSF50729">
    <property type="entry name" value="PH domain-like"/>
    <property type="match status" value="1"/>
</dbReference>
<feature type="compositionally biased region" description="Low complexity" evidence="1">
    <location>
        <begin position="42"/>
        <end position="54"/>
    </location>
</feature>
<feature type="compositionally biased region" description="Basic and acidic residues" evidence="1">
    <location>
        <begin position="258"/>
        <end position="268"/>
    </location>
</feature>
<dbReference type="PANTHER" id="PTHR42073:SF1">
    <property type="entry name" value="MEIOTIC EXPRESSION UP-REGULATED PROTEIN 6"/>
    <property type="match status" value="1"/>
</dbReference>
<sequence>MSAEPQKTVEETPAAAPATETTPAPATETPAQPEAPKEETPQENTEAAAAPAADNADKPAEEPKDENDKDEVTPATEGQLGYKAPGLVKGLRFSKRFFYFQDDAVEAKQLTVFHQHEKPAVANPIAAWASQTGKGLLFLTKRAEDKATPAGIFSLADATDLTKEGSTEFLFKVNGTKHTFQAANAGERDSWVAALEAKIADAKSEKEAITGSEGYKAELEKLTKPAGAEAAKKPAENKEEAKKEEAQPEEAAPAEETSENKENKDKSAKSRSQSRKRASLFGSLLGKKEETEEKKDEKPEEAKAEANTEAPAESAQATETLAEAAPAAETAENKEENKAEQKEEPKEEKKDDKEEKKDKKAEKSKRASLFGNFFQKVSSPSQEKTEKEAAAPAETSVASTAPQLDNPVEGAAGKPIEPESVTAPADGEAAKDASAAQSPVETPKDKRRTSFFGNFGKKKGESSDTEDAEGKKGNKLGGLFRKPSKAVKLDNQKEETPADSETKAEEKPEPVAKDAPAEEKPAQEEAKPAEAPAEESKTNNVTSSNPVQAAA</sequence>
<dbReference type="PANTHER" id="PTHR42073">
    <property type="entry name" value="MEIOTIC EXPRESSION UP-REGULATED PROTEIN 6"/>
    <property type="match status" value="1"/>
</dbReference>
<name>A0A1E3BP20_ASPCR</name>
<organism evidence="3 4">
    <name type="scientific">Aspergillus cristatus</name>
    <name type="common">Chinese Fuzhuan brick tea-fermentation fungus</name>
    <name type="synonym">Eurotium cristatum</name>
    <dbReference type="NCBI Taxonomy" id="573508"/>
    <lineage>
        <taxon>Eukaryota</taxon>
        <taxon>Fungi</taxon>
        <taxon>Dikarya</taxon>
        <taxon>Ascomycota</taxon>
        <taxon>Pezizomycotina</taxon>
        <taxon>Eurotiomycetes</taxon>
        <taxon>Eurotiomycetidae</taxon>
        <taxon>Eurotiales</taxon>
        <taxon>Aspergillaceae</taxon>
        <taxon>Aspergillus</taxon>
        <taxon>Aspergillus subgen. Aspergillus</taxon>
    </lineage>
</organism>
<reference evidence="3 4" key="1">
    <citation type="journal article" date="2016" name="BMC Genomics">
        <title>Comparative genomic and transcriptomic analyses of the Fuzhuan brick tea-fermentation fungus Aspergillus cristatus.</title>
        <authorList>
            <person name="Ge Y."/>
            <person name="Wang Y."/>
            <person name="Liu Y."/>
            <person name="Tan Y."/>
            <person name="Ren X."/>
            <person name="Zhang X."/>
            <person name="Hyde K.D."/>
            <person name="Liu Y."/>
            <person name="Liu Z."/>
        </authorList>
    </citation>
    <scope>NUCLEOTIDE SEQUENCE [LARGE SCALE GENOMIC DNA]</scope>
    <source>
        <strain evidence="3 4">GZAAS20.1005</strain>
    </source>
</reference>
<dbReference type="InterPro" id="IPR001849">
    <property type="entry name" value="PH_domain"/>
</dbReference>
<evidence type="ECO:0000256" key="1">
    <source>
        <dbReference type="SAM" id="MobiDB-lite"/>
    </source>
</evidence>
<comment type="caution">
    <text evidence="3">The sequence shown here is derived from an EMBL/GenBank/DDBJ whole genome shotgun (WGS) entry which is preliminary data.</text>
</comment>
<feature type="compositionally biased region" description="Low complexity" evidence="1">
    <location>
        <begin position="11"/>
        <end position="34"/>
    </location>
</feature>
<accession>A0A1E3BP20</accession>
<dbReference type="Proteomes" id="UP000094569">
    <property type="component" value="Unassembled WGS sequence"/>
</dbReference>
<keyword evidence="4" id="KW-1185">Reference proteome</keyword>
<dbReference type="Pfam" id="PF15406">
    <property type="entry name" value="PH_6"/>
    <property type="match status" value="1"/>
</dbReference>
<feature type="compositionally biased region" description="Basic and acidic residues" evidence="1">
    <location>
        <begin position="230"/>
        <end position="246"/>
    </location>
</feature>
<dbReference type="OrthoDB" id="5593352at2759"/>
<evidence type="ECO:0000313" key="4">
    <source>
        <dbReference type="Proteomes" id="UP000094569"/>
    </source>
</evidence>
<proteinExistence type="predicted"/>
<feature type="domain" description="PH" evidence="2">
    <location>
        <begin position="73"/>
        <end position="200"/>
    </location>
</feature>
<feature type="compositionally biased region" description="Low complexity" evidence="1">
    <location>
        <begin position="423"/>
        <end position="436"/>
    </location>
</feature>
<dbReference type="Gene3D" id="2.30.29.30">
    <property type="entry name" value="Pleckstrin-homology domain (PH domain)/Phosphotyrosine-binding domain (PTB)"/>
    <property type="match status" value="1"/>
</dbReference>
<feature type="compositionally biased region" description="Basic and acidic residues" evidence="1">
    <location>
        <begin position="458"/>
        <end position="472"/>
    </location>
</feature>
<dbReference type="EMBL" id="JXNT01000001">
    <property type="protein sequence ID" value="ODM22712.1"/>
    <property type="molecule type" value="Genomic_DNA"/>
</dbReference>
<feature type="compositionally biased region" description="Basic and acidic residues" evidence="1">
    <location>
        <begin position="55"/>
        <end position="72"/>
    </location>
</feature>
<dbReference type="AlphaFoldDB" id="A0A1E3BP20"/>
<feature type="region of interest" description="Disordered" evidence="1">
    <location>
        <begin position="1"/>
        <end position="81"/>
    </location>
</feature>
<evidence type="ECO:0000313" key="3">
    <source>
        <dbReference type="EMBL" id="ODM22712.1"/>
    </source>
</evidence>
<dbReference type="STRING" id="573508.A0A1E3BP20"/>
<protein>
    <recommendedName>
        <fullName evidence="2">PH domain-containing protein</fullName>
    </recommendedName>
</protein>
<feature type="compositionally biased region" description="Polar residues" evidence="1">
    <location>
        <begin position="538"/>
        <end position="551"/>
    </location>
</feature>
<dbReference type="InterPro" id="IPR039483">
    <property type="entry name" value="Meu6_PH_dom"/>
</dbReference>
<feature type="compositionally biased region" description="Basic and acidic residues" evidence="1">
    <location>
        <begin position="286"/>
        <end position="306"/>
    </location>
</feature>
<dbReference type="VEuPathDB" id="FungiDB:SI65_00301"/>
<feature type="compositionally biased region" description="Basic and acidic residues" evidence="1">
    <location>
        <begin position="331"/>
        <end position="365"/>
    </location>
</feature>
<feature type="compositionally biased region" description="Basic and acidic residues" evidence="1">
    <location>
        <begin position="487"/>
        <end position="528"/>
    </location>
</feature>
<evidence type="ECO:0000259" key="2">
    <source>
        <dbReference type="PROSITE" id="PS50003"/>
    </source>
</evidence>
<dbReference type="PROSITE" id="PS50003">
    <property type="entry name" value="PH_DOMAIN"/>
    <property type="match status" value="1"/>
</dbReference>